<dbReference type="EMBL" id="QGGR01000021">
    <property type="protein sequence ID" value="PWK39870.1"/>
    <property type="molecule type" value="Genomic_DNA"/>
</dbReference>
<proteinExistence type="inferred from homology"/>
<name>A0A316F6J3_9ACTN</name>
<evidence type="ECO:0000259" key="2">
    <source>
        <dbReference type="Pfam" id="PF00582"/>
    </source>
</evidence>
<feature type="domain" description="UspA" evidence="2">
    <location>
        <begin position="142"/>
        <end position="278"/>
    </location>
</feature>
<evidence type="ECO:0000313" key="3">
    <source>
        <dbReference type="EMBL" id="PWK39870.1"/>
    </source>
</evidence>
<dbReference type="InterPro" id="IPR006015">
    <property type="entry name" value="Universal_stress_UspA"/>
</dbReference>
<sequence>MGYSIGVGIGGSGGSPALAWAVEQAEWTNTPLVLVHVCTPGSPLEHLTGVPAPAELELIDPPLARAYAKTRARVGGRRVSLRIFGGDPSDRLVDASAGVRLLVIGAGAGGRTVRRVLRQAHCPVVVARAAPPPAPRALFGGHVVIGVDGSSASQTAMEFAVRYAAEHRLPLAAVHVSAASSEDYFYDDVTLSTHFTTEPAALELLADATEPWAVKCPAIPIRRAVMHGPVVEALTRAGVGARLLVVGDKRRGVIGRARTGDVPLAVAIEASCPVAVVPEQQHQTGPL</sequence>
<dbReference type="PRINTS" id="PR01438">
    <property type="entry name" value="UNVRSLSTRESS"/>
</dbReference>
<dbReference type="PANTHER" id="PTHR46268:SF6">
    <property type="entry name" value="UNIVERSAL STRESS PROTEIN UP12"/>
    <property type="match status" value="1"/>
</dbReference>
<comment type="similarity">
    <text evidence="1">Belongs to the universal stress protein A family.</text>
</comment>
<protein>
    <submittedName>
        <fullName evidence="3">Nucleotide-binding universal stress UspA family protein</fullName>
    </submittedName>
</protein>
<reference evidence="3 4" key="1">
    <citation type="submission" date="2018-05" db="EMBL/GenBank/DDBJ databases">
        <title>Genomic Encyclopedia of Archaeal and Bacterial Type Strains, Phase II (KMG-II): from individual species to whole genera.</title>
        <authorList>
            <person name="Goeker M."/>
        </authorList>
    </citation>
    <scope>NUCLEOTIDE SEQUENCE [LARGE SCALE GENOMIC DNA]</scope>
    <source>
        <strain evidence="3 4">DSM 45184</strain>
    </source>
</reference>
<dbReference type="InterPro" id="IPR006016">
    <property type="entry name" value="UspA"/>
</dbReference>
<evidence type="ECO:0000313" key="4">
    <source>
        <dbReference type="Proteomes" id="UP000245697"/>
    </source>
</evidence>
<comment type="caution">
    <text evidence="3">The sequence shown here is derived from an EMBL/GenBank/DDBJ whole genome shotgun (WGS) entry which is preliminary data.</text>
</comment>
<dbReference type="PANTHER" id="PTHR46268">
    <property type="entry name" value="STRESS RESPONSE PROTEIN NHAX"/>
    <property type="match status" value="1"/>
</dbReference>
<dbReference type="SUPFAM" id="SSF52402">
    <property type="entry name" value="Adenine nucleotide alpha hydrolases-like"/>
    <property type="match status" value="2"/>
</dbReference>
<keyword evidence="4" id="KW-1185">Reference proteome</keyword>
<gene>
    <name evidence="3" type="ORF">BC793_121137</name>
</gene>
<dbReference type="Proteomes" id="UP000245697">
    <property type="component" value="Unassembled WGS sequence"/>
</dbReference>
<organism evidence="3 4">
    <name type="scientific">Actinoplanes xinjiangensis</name>
    <dbReference type="NCBI Taxonomy" id="512350"/>
    <lineage>
        <taxon>Bacteria</taxon>
        <taxon>Bacillati</taxon>
        <taxon>Actinomycetota</taxon>
        <taxon>Actinomycetes</taxon>
        <taxon>Micromonosporales</taxon>
        <taxon>Micromonosporaceae</taxon>
        <taxon>Actinoplanes</taxon>
    </lineage>
</organism>
<dbReference type="OrthoDB" id="3293911at2"/>
<feature type="domain" description="UspA" evidence="2">
    <location>
        <begin position="5"/>
        <end position="128"/>
    </location>
</feature>
<accession>A0A316F6J3</accession>
<dbReference type="Gene3D" id="3.40.50.620">
    <property type="entry name" value="HUPs"/>
    <property type="match status" value="2"/>
</dbReference>
<dbReference type="Pfam" id="PF00582">
    <property type="entry name" value="Usp"/>
    <property type="match status" value="2"/>
</dbReference>
<dbReference type="InterPro" id="IPR014729">
    <property type="entry name" value="Rossmann-like_a/b/a_fold"/>
</dbReference>
<dbReference type="CDD" id="cd00293">
    <property type="entry name" value="USP-like"/>
    <property type="match status" value="1"/>
</dbReference>
<dbReference type="AlphaFoldDB" id="A0A316F6J3"/>
<dbReference type="RefSeq" id="WP_109600519.1">
    <property type="nucleotide sequence ID" value="NZ_BONA01000076.1"/>
</dbReference>
<evidence type="ECO:0000256" key="1">
    <source>
        <dbReference type="ARBA" id="ARBA00008791"/>
    </source>
</evidence>